<evidence type="ECO:0000256" key="1">
    <source>
        <dbReference type="SAM" id="Phobius"/>
    </source>
</evidence>
<keyword evidence="3" id="KW-1185">Reference proteome</keyword>
<keyword evidence="1" id="KW-0812">Transmembrane</keyword>
<comment type="caution">
    <text evidence="2">The sequence shown here is derived from an EMBL/GenBank/DDBJ whole genome shotgun (WGS) entry which is preliminary data.</text>
</comment>
<name>A0A4R0NV80_9SPHI</name>
<evidence type="ECO:0000313" key="2">
    <source>
        <dbReference type="EMBL" id="TCD04049.1"/>
    </source>
</evidence>
<gene>
    <name evidence="2" type="ORF">EZ437_08000</name>
</gene>
<accession>A0A4R0NV80</accession>
<dbReference type="PANTHER" id="PTHR36974:SF1">
    <property type="entry name" value="DOXX FAMILY MEMBRANE PROTEIN"/>
    <property type="match status" value="1"/>
</dbReference>
<dbReference type="Proteomes" id="UP000293347">
    <property type="component" value="Unassembled WGS sequence"/>
</dbReference>
<reference evidence="2 3" key="1">
    <citation type="submission" date="2019-02" db="EMBL/GenBank/DDBJ databases">
        <title>Pedobacter sp. RP-1-14 sp. nov., isolated from Arctic soil.</title>
        <authorList>
            <person name="Dahal R.H."/>
        </authorList>
    </citation>
    <scope>NUCLEOTIDE SEQUENCE [LARGE SCALE GENOMIC DNA]</scope>
    <source>
        <strain evidence="2 3">RP-1-14</strain>
    </source>
</reference>
<keyword evidence="1" id="KW-0472">Membrane</keyword>
<feature type="transmembrane region" description="Helical" evidence="1">
    <location>
        <begin position="51"/>
        <end position="72"/>
    </location>
</feature>
<protein>
    <recommendedName>
        <fullName evidence="4">DoxX-like protein</fullName>
    </recommendedName>
</protein>
<organism evidence="2 3">
    <name type="scientific">Pedobacter psychroterrae</name>
    <dbReference type="NCBI Taxonomy" id="2530453"/>
    <lineage>
        <taxon>Bacteria</taxon>
        <taxon>Pseudomonadati</taxon>
        <taxon>Bacteroidota</taxon>
        <taxon>Sphingobacteriia</taxon>
        <taxon>Sphingobacteriales</taxon>
        <taxon>Sphingobacteriaceae</taxon>
        <taxon>Pedobacter</taxon>
    </lineage>
</organism>
<dbReference type="PANTHER" id="PTHR36974">
    <property type="entry name" value="MEMBRANE PROTEIN-RELATED"/>
    <property type="match status" value="1"/>
</dbReference>
<feature type="transmembrane region" description="Helical" evidence="1">
    <location>
        <begin position="22"/>
        <end position="45"/>
    </location>
</feature>
<keyword evidence="1" id="KW-1133">Transmembrane helix</keyword>
<evidence type="ECO:0000313" key="3">
    <source>
        <dbReference type="Proteomes" id="UP000293347"/>
    </source>
</evidence>
<proteinExistence type="predicted"/>
<dbReference type="OrthoDB" id="327939at2"/>
<sequence length="107" mass="12700">MMVAGLNHIFNPRFYKSFIPKWLPLLTVNYVFGLLEFMIGFALLFPKYRTSSAMVLFGLMIFFLPFHLSDVFKDKPAIGSKLMAYIRLPLQFVLIWWAWYLIRVEIK</sequence>
<dbReference type="AlphaFoldDB" id="A0A4R0NV80"/>
<evidence type="ECO:0008006" key="4">
    <source>
        <dbReference type="Google" id="ProtNLM"/>
    </source>
</evidence>
<dbReference type="EMBL" id="SJSL01000001">
    <property type="protein sequence ID" value="TCD04049.1"/>
    <property type="molecule type" value="Genomic_DNA"/>
</dbReference>
<feature type="transmembrane region" description="Helical" evidence="1">
    <location>
        <begin position="84"/>
        <end position="102"/>
    </location>
</feature>